<dbReference type="NCBIfam" id="NF001484">
    <property type="entry name" value="PRK00331.1"/>
    <property type="match status" value="1"/>
</dbReference>
<dbReference type="SUPFAM" id="SSF56235">
    <property type="entry name" value="N-terminal nucleophile aminohydrolases (Ntn hydrolases)"/>
    <property type="match status" value="1"/>
</dbReference>
<dbReference type="CDD" id="cd05008">
    <property type="entry name" value="SIS_GlmS_GlmD_1"/>
    <property type="match status" value="1"/>
</dbReference>
<dbReference type="InterPro" id="IPR001347">
    <property type="entry name" value="SIS_dom"/>
</dbReference>
<dbReference type="NCBIfam" id="TIGR01135">
    <property type="entry name" value="glmS"/>
    <property type="match status" value="1"/>
</dbReference>
<comment type="caution">
    <text evidence="10">The sequence shown here is derived from an EMBL/GenBank/DDBJ whole genome shotgun (WGS) entry which is preliminary data.</text>
</comment>
<dbReference type="EC" id="2.6.1.16" evidence="2"/>
<dbReference type="CDD" id="cd00714">
    <property type="entry name" value="GFAT"/>
    <property type="match status" value="1"/>
</dbReference>
<dbReference type="InterPro" id="IPR029055">
    <property type="entry name" value="Ntn_hydrolases_N"/>
</dbReference>
<evidence type="ECO:0000313" key="11">
    <source>
        <dbReference type="Proteomes" id="UP000034881"/>
    </source>
</evidence>
<keyword evidence="7" id="KW-0315">Glutamine amidotransferase</keyword>
<dbReference type="InterPro" id="IPR005855">
    <property type="entry name" value="GFAT"/>
</dbReference>
<feature type="domain" description="SIS" evidence="9">
    <location>
        <begin position="447"/>
        <end position="583"/>
    </location>
</feature>
<accession>A0A0G0TT38</accession>
<dbReference type="InterPro" id="IPR017932">
    <property type="entry name" value="GATase_2_dom"/>
</dbReference>
<feature type="domain" description="SIS" evidence="9">
    <location>
        <begin position="280"/>
        <end position="419"/>
    </location>
</feature>
<dbReference type="GO" id="GO:0006002">
    <property type="term" value="P:fructose 6-phosphate metabolic process"/>
    <property type="evidence" value="ECO:0007669"/>
    <property type="project" value="TreeGrafter"/>
</dbReference>
<evidence type="ECO:0000256" key="2">
    <source>
        <dbReference type="ARBA" id="ARBA00012916"/>
    </source>
</evidence>
<protein>
    <recommendedName>
        <fullName evidence="3">Glutamine--fructose-6-phosphate aminotransferase [isomerizing]</fullName>
        <ecNumber evidence="2">2.6.1.16</ecNumber>
    </recommendedName>
</protein>
<dbReference type="InterPro" id="IPR035466">
    <property type="entry name" value="GlmS/AgaS_SIS"/>
</dbReference>
<dbReference type="CDD" id="cd05009">
    <property type="entry name" value="SIS_GlmS_GlmD_2"/>
    <property type="match status" value="1"/>
</dbReference>
<dbReference type="Proteomes" id="UP000034881">
    <property type="component" value="Unassembled WGS sequence"/>
</dbReference>
<comment type="catalytic activity">
    <reaction evidence="1">
        <text>D-fructose 6-phosphate + L-glutamine = D-glucosamine 6-phosphate + L-glutamate</text>
        <dbReference type="Rhea" id="RHEA:13237"/>
        <dbReference type="ChEBI" id="CHEBI:29985"/>
        <dbReference type="ChEBI" id="CHEBI:58359"/>
        <dbReference type="ChEBI" id="CHEBI:58725"/>
        <dbReference type="ChEBI" id="CHEBI:61527"/>
        <dbReference type="EC" id="2.6.1.16"/>
    </reaction>
</comment>
<evidence type="ECO:0000256" key="3">
    <source>
        <dbReference type="ARBA" id="ARBA00016090"/>
    </source>
</evidence>
<dbReference type="GO" id="GO:0006487">
    <property type="term" value="P:protein N-linked glycosylation"/>
    <property type="evidence" value="ECO:0007669"/>
    <property type="project" value="TreeGrafter"/>
</dbReference>
<dbReference type="Pfam" id="PF13522">
    <property type="entry name" value="GATase_6"/>
    <property type="match status" value="1"/>
</dbReference>
<keyword evidence="5 10" id="KW-0808">Transferase</keyword>
<dbReference type="GO" id="GO:0097367">
    <property type="term" value="F:carbohydrate derivative binding"/>
    <property type="evidence" value="ECO:0007669"/>
    <property type="project" value="InterPro"/>
</dbReference>
<dbReference type="GO" id="GO:0004360">
    <property type="term" value="F:glutamine-fructose-6-phosphate transaminase (isomerizing) activity"/>
    <property type="evidence" value="ECO:0007669"/>
    <property type="project" value="UniProtKB-EC"/>
</dbReference>
<dbReference type="AlphaFoldDB" id="A0A0G0TT38"/>
<dbReference type="SUPFAM" id="SSF53697">
    <property type="entry name" value="SIS domain"/>
    <property type="match status" value="1"/>
</dbReference>
<evidence type="ECO:0000259" key="8">
    <source>
        <dbReference type="PROSITE" id="PS51278"/>
    </source>
</evidence>
<evidence type="ECO:0000313" key="10">
    <source>
        <dbReference type="EMBL" id="KKR41067.1"/>
    </source>
</evidence>
<dbReference type="InterPro" id="IPR046348">
    <property type="entry name" value="SIS_dom_sf"/>
</dbReference>
<dbReference type="Gene3D" id="3.40.50.10490">
    <property type="entry name" value="Glucose-6-phosphate isomerase like protein, domain 1"/>
    <property type="match status" value="2"/>
</dbReference>
<evidence type="ECO:0000256" key="1">
    <source>
        <dbReference type="ARBA" id="ARBA00001031"/>
    </source>
</evidence>
<keyword evidence="6" id="KW-0677">Repeat</keyword>
<sequence>MCGIFGYVGTKNASEVILEGLKRLEYRGYDSWGIAVLADQIKINKKIGAIGDMDQVLNLPISGKGIGHTRWATHGGITEINAHPHYSSDKSFVLAQNGIVENYQKLKDYLLGKGYTFDSQTDTEVIVKLIEEKIKSLVISDQSNYLKEAVRSAFLELEGRNTIILLTRDGQIIAARNGSPLVVGINGEEVFFSSDTLSFAPHVDKVIVVDNGQMIAWNGKLELFDIKSNKSLSVKKEHIDFKSSKVDKEGYDHFMLKEIHEAPYVINQVLNQDLKLYEDFVKAIKKAKTVYTIGSGTAGIAASQIAFYLRVFAAVNARSVIGADIYEYYDLIGPDDLFIAPSQSGETADVLEVLEIARKKGAKIASYVNMLASTMSRISDFKFFSQAGPEICVMSTKVFTSQIAWGYLLSKIVQGKAEEGVRNLKILSDEVDQYLKTGSNHEDVKKIAHLLIKSKDVFMLGKYQNFNIVREGMVKIIEGSYIHAHAIPAGDLKHYAITLMEKGVPVVVATSNDVAQEDVANAINQVKARGATVIGISPVKHPGFDYHLKVSDSGETSAIANIIPLQLLAYYMAVELKHNVDKPRNIAKSVTVK</sequence>
<evidence type="ECO:0000256" key="4">
    <source>
        <dbReference type="ARBA" id="ARBA00022576"/>
    </source>
</evidence>
<dbReference type="PROSITE" id="PS51278">
    <property type="entry name" value="GATASE_TYPE_2"/>
    <property type="match status" value="1"/>
</dbReference>
<name>A0A0G0TT38_9BACT</name>
<organism evidence="10 11">
    <name type="scientific">Candidatus Daviesbacteria bacterium GW2011_GWC2_40_12</name>
    <dbReference type="NCBI Taxonomy" id="1618431"/>
    <lineage>
        <taxon>Bacteria</taxon>
        <taxon>Candidatus Daviesiibacteriota</taxon>
    </lineage>
</organism>
<dbReference type="PATRIC" id="fig|1618431.3.peg.1290"/>
<dbReference type="Gene3D" id="3.60.20.10">
    <property type="entry name" value="Glutamine Phosphoribosylpyrophosphate, subunit 1, domain 1"/>
    <property type="match status" value="1"/>
</dbReference>
<evidence type="ECO:0000256" key="5">
    <source>
        <dbReference type="ARBA" id="ARBA00022679"/>
    </source>
</evidence>
<dbReference type="PANTHER" id="PTHR10937">
    <property type="entry name" value="GLUCOSAMINE--FRUCTOSE-6-PHOSPHATE AMINOTRANSFERASE, ISOMERIZING"/>
    <property type="match status" value="1"/>
</dbReference>
<evidence type="ECO:0000259" key="9">
    <source>
        <dbReference type="PROSITE" id="PS51464"/>
    </source>
</evidence>
<dbReference type="PANTHER" id="PTHR10937:SF0">
    <property type="entry name" value="GLUTAMINE--FRUCTOSE-6-PHOSPHATE TRANSAMINASE (ISOMERIZING)"/>
    <property type="match status" value="1"/>
</dbReference>
<gene>
    <name evidence="10" type="ORF">UT77_C0016G0021</name>
</gene>
<evidence type="ECO:0000256" key="7">
    <source>
        <dbReference type="ARBA" id="ARBA00022962"/>
    </source>
</evidence>
<dbReference type="InterPro" id="IPR035490">
    <property type="entry name" value="GlmS/FrlB_SIS"/>
</dbReference>
<keyword evidence="4 10" id="KW-0032">Aminotransferase</keyword>
<dbReference type="PROSITE" id="PS51464">
    <property type="entry name" value="SIS"/>
    <property type="match status" value="2"/>
</dbReference>
<dbReference type="GO" id="GO:0006047">
    <property type="term" value="P:UDP-N-acetylglucosamine metabolic process"/>
    <property type="evidence" value="ECO:0007669"/>
    <property type="project" value="TreeGrafter"/>
</dbReference>
<proteinExistence type="predicted"/>
<feature type="domain" description="Glutamine amidotransferase type-2" evidence="8">
    <location>
        <begin position="2"/>
        <end position="220"/>
    </location>
</feature>
<dbReference type="InterPro" id="IPR047084">
    <property type="entry name" value="GFAT_N"/>
</dbReference>
<dbReference type="EMBL" id="LBYB01000016">
    <property type="protein sequence ID" value="KKR41067.1"/>
    <property type="molecule type" value="Genomic_DNA"/>
</dbReference>
<reference evidence="10 11" key="1">
    <citation type="journal article" date="2015" name="Nature">
        <title>rRNA introns, odd ribosomes, and small enigmatic genomes across a large radiation of phyla.</title>
        <authorList>
            <person name="Brown C.T."/>
            <person name="Hug L.A."/>
            <person name="Thomas B.C."/>
            <person name="Sharon I."/>
            <person name="Castelle C.J."/>
            <person name="Singh A."/>
            <person name="Wilkins M.J."/>
            <person name="Williams K.H."/>
            <person name="Banfield J.F."/>
        </authorList>
    </citation>
    <scope>NUCLEOTIDE SEQUENCE [LARGE SCALE GENOMIC DNA]</scope>
</reference>
<evidence type="ECO:0000256" key="6">
    <source>
        <dbReference type="ARBA" id="ARBA00022737"/>
    </source>
</evidence>
<dbReference type="Pfam" id="PF01380">
    <property type="entry name" value="SIS"/>
    <property type="match status" value="2"/>
</dbReference>